<organism evidence="2 3">
    <name type="scientific">Gloeothece citriformis (strain PCC 7424)</name>
    <name type="common">Cyanothece sp. (strain PCC 7424)</name>
    <dbReference type="NCBI Taxonomy" id="65393"/>
    <lineage>
        <taxon>Bacteria</taxon>
        <taxon>Bacillati</taxon>
        <taxon>Cyanobacteriota</taxon>
        <taxon>Cyanophyceae</taxon>
        <taxon>Oscillatoriophycideae</taxon>
        <taxon>Chroococcales</taxon>
        <taxon>Aphanothecaceae</taxon>
        <taxon>Gloeothece</taxon>
        <taxon>Gloeothece citriformis</taxon>
    </lineage>
</organism>
<keyword evidence="1" id="KW-0175">Coiled coil</keyword>
<reference evidence="3" key="1">
    <citation type="journal article" date="2011" name="MBio">
        <title>Novel metabolic attributes of the genus Cyanothece, comprising a group of unicellular nitrogen-fixing Cyanobacteria.</title>
        <authorList>
            <person name="Bandyopadhyay A."/>
            <person name="Elvitigala T."/>
            <person name="Welsh E."/>
            <person name="Stockel J."/>
            <person name="Liberton M."/>
            <person name="Min H."/>
            <person name="Sherman L.A."/>
            <person name="Pakrasi H.B."/>
        </authorList>
    </citation>
    <scope>NUCLEOTIDE SEQUENCE [LARGE SCALE GENOMIC DNA]</scope>
    <source>
        <strain evidence="3">PCC 7424</strain>
        <plasmid evidence="3">pP742401</plasmid>
    </source>
</reference>
<name>B7KM49_GLOC7</name>
<dbReference type="eggNOG" id="ENOG502ZD62">
    <property type="taxonomic scope" value="Bacteria"/>
</dbReference>
<protein>
    <recommendedName>
        <fullName evidence="4">Transposase</fullName>
    </recommendedName>
</protein>
<evidence type="ECO:0000313" key="2">
    <source>
        <dbReference type="EMBL" id="ACK73871.1"/>
    </source>
</evidence>
<keyword evidence="2" id="KW-0614">Plasmid</keyword>
<dbReference type="Proteomes" id="UP000002384">
    <property type="component" value="Plasmid pP742401"/>
</dbReference>
<sequence>MNPQSIHHLQRKIKQIRASGEVAPDNTWIAAYTVPKPSGKRYTYYRLMNADGKRSNTGAIQGKMCKYLGNESNPKYKEMKEAIARRNKIHALERKLKRLQAMDKKRTSHGAPTLFPPVSSSMNAFSSPPLTSTNLDLKGFVQLQQQVHHLMEKFERLEGEVKQLKIKGE</sequence>
<dbReference type="AlphaFoldDB" id="B7KM49"/>
<evidence type="ECO:0000256" key="1">
    <source>
        <dbReference type="SAM" id="Coils"/>
    </source>
</evidence>
<evidence type="ECO:0000313" key="3">
    <source>
        <dbReference type="Proteomes" id="UP000002384"/>
    </source>
</evidence>
<accession>B7KM49</accession>
<feature type="coiled-coil region" evidence="1">
    <location>
        <begin position="140"/>
        <end position="167"/>
    </location>
</feature>
<dbReference type="KEGG" id="cyc:PCC7424_5810"/>
<geneLocation type="plasmid" evidence="2 3">
    <name>pP742401</name>
</geneLocation>
<proteinExistence type="predicted"/>
<dbReference type="OrthoDB" id="427006at2"/>
<keyword evidence="3" id="KW-1185">Reference proteome</keyword>
<dbReference type="RefSeq" id="WP_012599771.1">
    <property type="nucleotide sequence ID" value="NC_011738.1"/>
</dbReference>
<dbReference type="HOGENOM" id="CLU_1683651_0_0_3"/>
<dbReference type="EMBL" id="CP001292">
    <property type="protein sequence ID" value="ACK73871.1"/>
    <property type="molecule type" value="Genomic_DNA"/>
</dbReference>
<gene>
    <name evidence="2" type="ordered locus">PCC7424_5810</name>
</gene>
<evidence type="ECO:0008006" key="4">
    <source>
        <dbReference type="Google" id="ProtNLM"/>
    </source>
</evidence>